<dbReference type="SUPFAM" id="SSF51445">
    <property type="entry name" value="(Trans)glycosidases"/>
    <property type="match status" value="1"/>
</dbReference>
<dbReference type="PATRIC" id="fig|1432052.4.peg.3880"/>
<name>A0A1E3AG21_9FIRM</name>
<reference evidence="10 14" key="2">
    <citation type="submission" date="2016-08" db="EMBL/GenBank/DDBJ databases">
        <title>Characterization of Isolates of Eisenbergiella tayi Derived from Blood Cultures, Using Whole Genome Sequencing.</title>
        <authorList>
            <person name="Bernier A.-M."/>
            <person name="Burdz T."/>
            <person name="Wiebe D."/>
            <person name="Bernard K."/>
        </authorList>
    </citation>
    <scope>NUCLEOTIDE SEQUENCE [LARGE SCALE GENOMIC DNA]</scope>
    <source>
        <strain evidence="10 14">NML120146</strain>
    </source>
</reference>
<evidence type="ECO:0000259" key="7">
    <source>
        <dbReference type="Pfam" id="PF00933"/>
    </source>
</evidence>
<dbReference type="Gene3D" id="3.40.50.1700">
    <property type="entry name" value="Glycoside hydrolase family 3 C-terminal domain"/>
    <property type="match status" value="1"/>
</dbReference>
<dbReference type="Proteomes" id="UP000094067">
    <property type="component" value="Unassembled WGS sequence"/>
</dbReference>
<feature type="domain" description="Glycoside hydrolase family 3 C-terminal" evidence="8">
    <location>
        <begin position="498"/>
        <end position="737"/>
    </location>
</feature>
<evidence type="ECO:0000256" key="4">
    <source>
        <dbReference type="ARBA" id="ARBA00022729"/>
    </source>
</evidence>
<evidence type="ECO:0000313" key="9">
    <source>
        <dbReference type="EMBL" id="ODM07597.1"/>
    </source>
</evidence>
<proteinExistence type="inferred from homology"/>
<dbReference type="InterPro" id="IPR036962">
    <property type="entry name" value="Glyco_hydro_3_N_sf"/>
</dbReference>
<gene>
    <name evidence="9" type="primary">bglX_2</name>
    <name evidence="11" type="ORF">BEI59_17455</name>
    <name evidence="9" type="ORF">BEI61_03487</name>
    <name evidence="10" type="ORF">BEI63_24830</name>
</gene>
<evidence type="ECO:0000313" key="14">
    <source>
        <dbReference type="Proteomes" id="UP000094869"/>
    </source>
</evidence>
<comment type="similarity">
    <text evidence="2">Belongs to the glycosyl hydrolase 3 family.</text>
</comment>
<dbReference type="GO" id="GO:0009251">
    <property type="term" value="P:glucan catabolic process"/>
    <property type="evidence" value="ECO:0007669"/>
    <property type="project" value="TreeGrafter"/>
</dbReference>
<dbReference type="InterPro" id="IPR002772">
    <property type="entry name" value="Glyco_hydro_3_C"/>
</dbReference>
<dbReference type="PANTHER" id="PTHR30620:SF16">
    <property type="entry name" value="LYSOSOMAL BETA GLUCOSIDASE"/>
    <property type="match status" value="1"/>
</dbReference>
<comment type="caution">
    <text evidence="9">The sequence shown here is derived from an EMBL/GenBank/DDBJ whole genome shotgun (WGS) entry which is preliminary data.</text>
</comment>
<protein>
    <recommendedName>
        <fullName evidence="3">beta-glucosidase</fullName>
        <ecNumber evidence="3">3.2.1.21</ecNumber>
    </recommendedName>
</protein>
<evidence type="ECO:0000313" key="11">
    <source>
        <dbReference type="EMBL" id="ODR49429.1"/>
    </source>
</evidence>
<dbReference type="Proteomes" id="UP000094271">
    <property type="component" value="Unassembled WGS sequence"/>
</dbReference>
<dbReference type="Pfam" id="PF00933">
    <property type="entry name" value="Glyco_hydro_3"/>
    <property type="match status" value="1"/>
</dbReference>
<dbReference type="EMBL" id="MEHD01000043">
    <property type="protein sequence ID" value="ODR48329.1"/>
    <property type="molecule type" value="Genomic_DNA"/>
</dbReference>
<evidence type="ECO:0000313" key="10">
    <source>
        <dbReference type="EMBL" id="ODR48329.1"/>
    </source>
</evidence>
<evidence type="ECO:0000256" key="3">
    <source>
        <dbReference type="ARBA" id="ARBA00012744"/>
    </source>
</evidence>
<reference evidence="11 13" key="3">
    <citation type="submission" date="2016-08" db="EMBL/GenBank/DDBJ databases">
        <authorList>
            <person name="Seilhamer J.J."/>
        </authorList>
    </citation>
    <scope>NUCLEOTIDE SEQUENCE [LARGE SCALE GENOMIC DNA]</scope>
    <source>
        <strain evidence="11 13">NML150140-1</strain>
    </source>
</reference>
<evidence type="ECO:0000256" key="6">
    <source>
        <dbReference type="ARBA" id="ARBA00023295"/>
    </source>
</evidence>
<feature type="domain" description="Glycoside hydrolase family 3 N-terminal" evidence="7">
    <location>
        <begin position="117"/>
        <end position="419"/>
    </location>
</feature>
<evidence type="ECO:0000313" key="13">
    <source>
        <dbReference type="Proteomes" id="UP000094271"/>
    </source>
</evidence>
<dbReference type="GO" id="GO:0008422">
    <property type="term" value="F:beta-glucosidase activity"/>
    <property type="evidence" value="ECO:0007669"/>
    <property type="project" value="UniProtKB-EC"/>
</dbReference>
<reference evidence="9 12" key="1">
    <citation type="submission" date="2016-07" db="EMBL/GenBank/DDBJ databases">
        <title>Characterization of isolates of Eisenbergiella tayi derived from blood cultures, using whole genome sequencing.</title>
        <authorList>
            <person name="Burdz T."/>
            <person name="Wiebe D."/>
            <person name="Huynh C."/>
            <person name="Bernard K."/>
        </authorList>
    </citation>
    <scope>NUCLEOTIDE SEQUENCE [LARGE SCALE GENOMIC DNA]</scope>
    <source>
        <strain evidence="9 12">NML 110608</strain>
    </source>
</reference>
<dbReference type="Pfam" id="PF01915">
    <property type="entry name" value="Glyco_hydro_3_C"/>
    <property type="match status" value="1"/>
</dbReference>
<comment type="catalytic activity">
    <reaction evidence="1">
        <text>Hydrolysis of terminal, non-reducing beta-D-glucosyl residues with release of beta-D-glucose.</text>
        <dbReference type="EC" id="3.2.1.21"/>
    </reaction>
</comment>
<dbReference type="InterPro" id="IPR036881">
    <property type="entry name" value="Glyco_hydro_3_C_sf"/>
</dbReference>
<keyword evidence="5 9" id="KW-0378">Hydrolase</keyword>
<dbReference type="SUPFAM" id="SSF52279">
    <property type="entry name" value="Beta-D-glucan exohydrolase, C-terminal domain"/>
    <property type="match status" value="1"/>
</dbReference>
<keyword evidence="6 9" id="KW-0326">Glycosidase</keyword>
<sequence>MEKLWEEKQMDGYRLIRNEEGKDLGVSDGSKVKILTVDGHAFKDFLGTGELVPYEDWRLSARERAEDLAARLPVEDIAGLMLYSAHQIIPAQSGPGPFTATYGGKSLEESGEEPWALTDQQKKFLTEDKVRHVLIMGLKDTETAVRWNNRMQALAENTGFGIPANNSSDPRHGSGSGAEFMGITGEPISKWANGIGLTASFDPESVKEFGKIGSREYRALGIATALSPQIDLATEPRWMRFPDTFGEHTELTVAMTKAYCDGFQTTEGSPDGWGKDSVNTMVKHFPGGGPCEAGRDAHYAYGKYAVYPGNNFDEHLKPFTEGAFKLEDGTECASAVMPYYTVSYGQDKVNGENVGNSFSRYLIGDLLREQLGYDGVVCTDWGITHDEGSTEEEFAGKCWGVEGLTEAQRHLKALEAGVDQFGGNNDVQPVLEAYRLGCEIYGEEAMRKRFERSAVRLLMNIFRTGLFENPYLDLEESINTVGNPEFVQKGYESQLRSVVLLKNKGGVLPLKEKCRVYIPDRHIRPYRNFMSGITPEAYITPPGKKAAEGLFEVVDTPEEADAAVCFVESPISIGYSPEDRASGGNGYVPVTLQYRTYTAKAARKVSMAGGDPLEDFMNRSYYGKTNTAANEEDLDMVIRTREQMKDKPVIVSMTVKNPVVMSEMEPYADAILTEFGVSAEAVLDVISGRFEPEGLLPLQMPADMETVEEQAEDCAFDMRVYTDEEGHSYDFAFGMNYSGVISDKRTDRYGRKKEMLDR</sequence>
<dbReference type="EMBL" id="MEHA01000013">
    <property type="protein sequence ID" value="ODR49429.1"/>
    <property type="molecule type" value="Genomic_DNA"/>
</dbReference>
<evidence type="ECO:0000256" key="2">
    <source>
        <dbReference type="ARBA" id="ARBA00005336"/>
    </source>
</evidence>
<accession>A0A1E3AG21</accession>
<dbReference type="AlphaFoldDB" id="A0A1E3AG21"/>
<dbReference type="InterPro" id="IPR051915">
    <property type="entry name" value="Cellulose_Degrad_GH3"/>
</dbReference>
<dbReference type="InterPro" id="IPR001764">
    <property type="entry name" value="Glyco_hydro_3_N"/>
</dbReference>
<evidence type="ECO:0000256" key="1">
    <source>
        <dbReference type="ARBA" id="ARBA00000448"/>
    </source>
</evidence>
<evidence type="ECO:0000259" key="8">
    <source>
        <dbReference type="Pfam" id="PF01915"/>
    </source>
</evidence>
<dbReference type="PANTHER" id="PTHR30620">
    <property type="entry name" value="PERIPLASMIC BETA-GLUCOSIDASE-RELATED"/>
    <property type="match status" value="1"/>
</dbReference>
<organism evidence="9 12">
    <name type="scientific">Eisenbergiella tayi</name>
    <dbReference type="NCBI Taxonomy" id="1432052"/>
    <lineage>
        <taxon>Bacteria</taxon>
        <taxon>Bacillati</taxon>
        <taxon>Bacillota</taxon>
        <taxon>Clostridia</taxon>
        <taxon>Lachnospirales</taxon>
        <taxon>Lachnospiraceae</taxon>
        <taxon>Eisenbergiella</taxon>
    </lineage>
</organism>
<keyword evidence="4" id="KW-0732">Signal</keyword>
<dbReference type="PRINTS" id="PR00133">
    <property type="entry name" value="GLHYDRLASE3"/>
</dbReference>
<keyword evidence="14" id="KW-1185">Reference proteome</keyword>
<dbReference type="EC" id="3.2.1.21" evidence="3"/>
<evidence type="ECO:0000313" key="12">
    <source>
        <dbReference type="Proteomes" id="UP000094067"/>
    </source>
</evidence>
<dbReference type="RefSeq" id="WP_069153521.1">
    <property type="nucleotide sequence ID" value="NZ_DAWDRA010000102.1"/>
</dbReference>
<dbReference type="Proteomes" id="UP000094869">
    <property type="component" value="Unassembled WGS sequence"/>
</dbReference>
<dbReference type="EMBL" id="MCGH01000002">
    <property type="protein sequence ID" value="ODM07597.1"/>
    <property type="molecule type" value="Genomic_DNA"/>
</dbReference>
<dbReference type="Gene3D" id="3.20.20.300">
    <property type="entry name" value="Glycoside hydrolase, family 3, N-terminal domain"/>
    <property type="match status" value="1"/>
</dbReference>
<evidence type="ECO:0000256" key="5">
    <source>
        <dbReference type="ARBA" id="ARBA00022801"/>
    </source>
</evidence>
<dbReference type="OrthoDB" id="9805821at2"/>
<dbReference type="InterPro" id="IPR017853">
    <property type="entry name" value="GH"/>
</dbReference>